<dbReference type="RefSeq" id="WP_133958709.1">
    <property type="nucleotide sequence ID" value="NZ_SORI01000019.1"/>
</dbReference>
<protein>
    <submittedName>
        <fullName evidence="3">2-oxoglutarate ferredoxin oxidoreductase gamma subunit</fullName>
    </submittedName>
</protein>
<dbReference type="Proteomes" id="UP000295066">
    <property type="component" value="Unassembled WGS sequence"/>
</dbReference>
<organism evidence="3 4">
    <name type="scientific">Aminivibrio pyruvatiphilus</name>
    <dbReference type="NCBI Taxonomy" id="1005740"/>
    <lineage>
        <taxon>Bacteria</taxon>
        <taxon>Thermotogati</taxon>
        <taxon>Synergistota</taxon>
        <taxon>Synergistia</taxon>
        <taxon>Synergistales</taxon>
        <taxon>Aminobacteriaceae</taxon>
        <taxon>Aminivibrio</taxon>
    </lineage>
</organism>
<evidence type="ECO:0000259" key="2">
    <source>
        <dbReference type="Pfam" id="PF01558"/>
    </source>
</evidence>
<comment type="caution">
    <text evidence="3">The sequence shown here is derived from an EMBL/GenBank/DDBJ whole genome shotgun (WGS) entry which is preliminary data.</text>
</comment>
<dbReference type="Pfam" id="PF01558">
    <property type="entry name" value="POR"/>
    <property type="match status" value="1"/>
</dbReference>
<evidence type="ECO:0000313" key="4">
    <source>
        <dbReference type="Proteomes" id="UP000295066"/>
    </source>
</evidence>
<dbReference type="Gene3D" id="3.40.920.10">
    <property type="entry name" value="Pyruvate-ferredoxin oxidoreductase, PFOR, domain III"/>
    <property type="match status" value="1"/>
</dbReference>
<name>A0A4V3HFX4_9BACT</name>
<dbReference type="EMBL" id="SORI01000019">
    <property type="protein sequence ID" value="TDY56097.1"/>
    <property type="molecule type" value="Genomic_DNA"/>
</dbReference>
<accession>A0A4V3HFX4</accession>
<keyword evidence="4" id="KW-1185">Reference proteome</keyword>
<sequence>MAGRYEIRFAGSGGQGVILAAVIAGEAASVFEDGLHVVQSQSYGPEARGGKSKAEVIISTEPIDYPKAIKPNLQVILTQQAAEEYAGETLPGGRIIYDDFFVTSFPQVDANVYYLPIVRTAREKIGKELVTNMVALGAVARVLELEKIAKPESIKKAILGKVPEGTKQLNSQAFDEGYLLFKNSVHL</sequence>
<reference evidence="3 4" key="1">
    <citation type="submission" date="2019-03" db="EMBL/GenBank/DDBJ databases">
        <title>Genomic Encyclopedia of Type Strains, Phase IV (KMG-IV): sequencing the most valuable type-strain genomes for metagenomic binning, comparative biology and taxonomic classification.</title>
        <authorList>
            <person name="Goeker M."/>
        </authorList>
    </citation>
    <scope>NUCLEOTIDE SEQUENCE [LARGE SCALE GENOMIC DNA]</scope>
    <source>
        <strain evidence="3 4">DSM 25964</strain>
    </source>
</reference>
<dbReference type="PANTHER" id="PTHR42730">
    <property type="entry name" value="2-OXOGLUTARATE SYNTHASE SUBUNIT KORC"/>
    <property type="match status" value="1"/>
</dbReference>
<dbReference type="GO" id="GO:0016903">
    <property type="term" value="F:oxidoreductase activity, acting on the aldehyde or oxo group of donors"/>
    <property type="evidence" value="ECO:0007669"/>
    <property type="project" value="InterPro"/>
</dbReference>
<gene>
    <name evidence="3" type="ORF">C8D99_11946</name>
</gene>
<evidence type="ECO:0000313" key="3">
    <source>
        <dbReference type="EMBL" id="TDY56097.1"/>
    </source>
</evidence>
<dbReference type="InterPro" id="IPR052554">
    <property type="entry name" value="2-oxoglutarate_synth_KorC"/>
</dbReference>
<keyword evidence="1" id="KW-0560">Oxidoreductase</keyword>
<dbReference type="SUPFAM" id="SSF53323">
    <property type="entry name" value="Pyruvate-ferredoxin oxidoreductase, PFOR, domain III"/>
    <property type="match status" value="1"/>
</dbReference>
<dbReference type="OrthoDB" id="9789125at2"/>
<feature type="domain" description="Pyruvate/ketoisovalerate oxidoreductase catalytic" evidence="2">
    <location>
        <begin position="13"/>
        <end position="178"/>
    </location>
</feature>
<dbReference type="PANTHER" id="PTHR42730:SF1">
    <property type="entry name" value="2-OXOGLUTARATE SYNTHASE SUBUNIT KORC"/>
    <property type="match status" value="1"/>
</dbReference>
<dbReference type="AlphaFoldDB" id="A0A4V3HFX4"/>
<evidence type="ECO:0000256" key="1">
    <source>
        <dbReference type="ARBA" id="ARBA00023002"/>
    </source>
</evidence>
<dbReference type="InterPro" id="IPR019752">
    <property type="entry name" value="Pyrv/ketoisovalerate_OxRed_cat"/>
</dbReference>
<proteinExistence type="predicted"/>
<dbReference type="InterPro" id="IPR002869">
    <property type="entry name" value="Pyrv_flavodox_OxRed_cen"/>
</dbReference>